<evidence type="ECO:0000256" key="1">
    <source>
        <dbReference type="SAM" id="MobiDB-lite"/>
    </source>
</evidence>
<name>A0A5N6LZC5_9ASTR</name>
<proteinExistence type="predicted"/>
<organism evidence="2 3">
    <name type="scientific">Mikania micrantha</name>
    <name type="common">bitter vine</name>
    <dbReference type="NCBI Taxonomy" id="192012"/>
    <lineage>
        <taxon>Eukaryota</taxon>
        <taxon>Viridiplantae</taxon>
        <taxon>Streptophyta</taxon>
        <taxon>Embryophyta</taxon>
        <taxon>Tracheophyta</taxon>
        <taxon>Spermatophyta</taxon>
        <taxon>Magnoliopsida</taxon>
        <taxon>eudicotyledons</taxon>
        <taxon>Gunneridae</taxon>
        <taxon>Pentapetalae</taxon>
        <taxon>asterids</taxon>
        <taxon>campanulids</taxon>
        <taxon>Asterales</taxon>
        <taxon>Asteraceae</taxon>
        <taxon>Asteroideae</taxon>
        <taxon>Heliantheae alliance</taxon>
        <taxon>Eupatorieae</taxon>
        <taxon>Mikania</taxon>
    </lineage>
</organism>
<keyword evidence="3" id="KW-1185">Reference proteome</keyword>
<dbReference type="EMBL" id="SZYD01000017">
    <property type="protein sequence ID" value="KAD3066975.1"/>
    <property type="molecule type" value="Genomic_DNA"/>
</dbReference>
<protein>
    <submittedName>
        <fullName evidence="2">Uncharacterized protein</fullName>
    </submittedName>
</protein>
<dbReference type="Proteomes" id="UP000326396">
    <property type="component" value="Linkage Group LG7"/>
</dbReference>
<feature type="region of interest" description="Disordered" evidence="1">
    <location>
        <begin position="55"/>
        <end position="110"/>
    </location>
</feature>
<gene>
    <name evidence="2" type="ORF">E3N88_34855</name>
</gene>
<dbReference type="AlphaFoldDB" id="A0A5N6LZC5"/>
<feature type="region of interest" description="Disordered" evidence="1">
    <location>
        <begin position="1"/>
        <end position="20"/>
    </location>
</feature>
<evidence type="ECO:0000313" key="2">
    <source>
        <dbReference type="EMBL" id="KAD3066975.1"/>
    </source>
</evidence>
<evidence type="ECO:0000313" key="3">
    <source>
        <dbReference type="Proteomes" id="UP000326396"/>
    </source>
</evidence>
<sequence>MVNVDENRARNGVKDCPESLNEDKIKNWTKMCWGVTSSTGDERWECNRVVSEPQRFPYVVLDDTPSSSSGYDSDPTKATSSASHTTPLVPHTPSPIPATPPPPSVPSISPRHSQALLEDASAQRRQSPSPQRVLAWDGLKHMRGQARKTTWLPPRRKMAPRDEPNTIHEVGESSYQAEIRAQLQQVTQDLQGTHQSLQQCQATAEDTRMTILEILTSHLTLMDQIVLAAFWRQVALMRGRWMRMSKGCEGWSCESDRGC</sequence>
<comment type="caution">
    <text evidence="2">The sequence shown here is derived from an EMBL/GenBank/DDBJ whole genome shotgun (WGS) entry which is preliminary data.</text>
</comment>
<reference evidence="2 3" key="1">
    <citation type="submission" date="2019-05" db="EMBL/GenBank/DDBJ databases">
        <title>Mikania micrantha, genome provides insights into the molecular mechanism of rapid growth.</title>
        <authorList>
            <person name="Liu B."/>
        </authorList>
    </citation>
    <scope>NUCLEOTIDE SEQUENCE [LARGE SCALE GENOMIC DNA]</scope>
    <source>
        <strain evidence="2">NLD-2019</strain>
        <tissue evidence="2">Leaf</tissue>
    </source>
</reference>
<feature type="compositionally biased region" description="Pro residues" evidence="1">
    <location>
        <begin position="90"/>
        <end position="105"/>
    </location>
</feature>
<accession>A0A5N6LZC5</accession>
<feature type="compositionally biased region" description="Polar residues" evidence="1">
    <location>
        <begin position="64"/>
        <end position="86"/>
    </location>
</feature>